<reference evidence="1 2" key="1">
    <citation type="submission" date="2022-02" db="EMBL/GenBank/DDBJ databases">
        <title>Study of halophilic communities from a Mexican lake.</title>
        <authorList>
            <person name="Hernandez-Soto L.M."/>
            <person name="Martinez-Abarca F."/>
            <person name="Ramirez-Saad H.C."/>
            <person name="Aguirre-Garrido J.F."/>
        </authorList>
    </citation>
    <scope>NUCLEOTIDE SEQUENCE [LARGE SCALE GENOMIC DNA]</scope>
    <source>
        <strain evidence="1 2">Hjan13</strain>
    </source>
</reference>
<protein>
    <submittedName>
        <fullName evidence="1">Uncharacterized protein</fullName>
    </submittedName>
</protein>
<dbReference type="EMBL" id="JAKNQU010000002">
    <property type="protein sequence ID" value="MCZ0926499.1"/>
    <property type="molecule type" value="Genomic_DNA"/>
</dbReference>
<dbReference type="RefSeq" id="WP_268901330.1">
    <property type="nucleotide sequence ID" value="NZ_JAKNQT010000001.1"/>
</dbReference>
<comment type="caution">
    <text evidence="1">The sequence shown here is derived from an EMBL/GenBank/DDBJ whole genome shotgun (WGS) entry which is preliminary data.</text>
</comment>
<evidence type="ECO:0000313" key="1">
    <source>
        <dbReference type="EMBL" id="MCZ0926499.1"/>
    </source>
</evidence>
<gene>
    <name evidence="1" type="ORF">L0635_05300</name>
</gene>
<proteinExistence type="predicted"/>
<sequence length="61" mass="7340">MSITRLTDLQQRINNHATNAGYRMYQASGGRMWFALKHAHRVKHRFSTRVADRMHRMELRK</sequence>
<accession>A0ABT4IS67</accession>
<evidence type="ECO:0000313" key="2">
    <source>
        <dbReference type="Proteomes" id="UP001321125"/>
    </source>
</evidence>
<name>A0ABT4IS67_9GAMM</name>
<dbReference type="Proteomes" id="UP001321125">
    <property type="component" value="Unassembled WGS sequence"/>
</dbReference>
<keyword evidence="2" id="KW-1185">Reference proteome</keyword>
<organism evidence="1 2">
    <name type="scientific">Vreelandella janggokensis</name>
    <dbReference type="NCBI Taxonomy" id="370767"/>
    <lineage>
        <taxon>Bacteria</taxon>
        <taxon>Pseudomonadati</taxon>
        <taxon>Pseudomonadota</taxon>
        <taxon>Gammaproteobacteria</taxon>
        <taxon>Oceanospirillales</taxon>
        <taxon>Halomonadaceae</taxon>
        <taxon>Vreelandella</taxon>
    </lineage>
</organism>